<sequence length="139" mass="15814">MDTTEMTAFTFALTPRRAETDFNGHVTAIAYHDWADRARVAYLRRAGVTFVQGDFGPVLLEARINYLNEVRFGDEITVSVEPDFGAGKTWRVHQRFLRSDGVLAARIESTWGLLDHRTRRLTEDPHHTLSELATDPGRL</sequence>
<dbReference type="PANTHER" id="PTHR31793">
    <property type="entry name" value="4-HYDROXYBENZOYL-COA THIOESTERASE FAMILY MEMBER"/>
    <property type="match status" value="1"/>
</dbReference>
<name>A0A229RXX0_AMYAL</name>
<dbReference type="InterPro" id="IPR050563">
    <property type="entry name" value="4-hydroxybenzoyl-CoA_TE"/>
</dbReference>
<dbReference type="GO" id="GO:0047617">
    <property type="term" value="F:fatty acyl-CoA hydrolase activity"/>
    <property type="evidence" value="ECO:0007669"/>
    <property type="project" value="TreeGrafter"/>
</dbReference>
<dbReference type="Gene3D" id="3.10.129.10">
    <property type="entry name" value="Hotdog Thioesterase"/>
    <property type="match status" value="1"/>
</dbReference>
<protein>
    <submittedName>
        <fullName evidence="1">Thioesterase</fullName>
    </submittedName>
</protein>
<reference evidence="1 2" key="1">
    <citation type="submission" date="2017-07" db="EMBL/GenBank/DDBJ databases">
        <title>Amycolatopsis alba DSM 44262 Genome sequencing and assembly.</title>
        <authorList>
            <person name="Kaur N."/>
            <person name="Mayilraj S."/>
        </authorList>
    </citation>
    <scope>NUCLEOTIDE SEQUENCE [LARGE SCALE GENOMIC DNA]</scope>
    <source>
        <strain evidence="1 2">DSM 44262</strain>
    </source>
</reference>
<proteinExistence type="predicted"/>
<keyword evidence="2" id="KW-1185">Reference proteome</keyword>
<organism evidence="1 2">
    <name type="scientific">Amycolatopsis alba DSM 44262</name>
    <dbReference type="NCBI Taxonomy" id="1125972"/>
    <lineage>
        <taxon>Bacteria</taxon>
        <taxon>Bacillati</taxon>
        <taxon>Actinomycetota</taxon>
        <taxon>Actinomycetes</taxon>
        <taxon>Pseudonocardiales</taxon>
        <taxon>Pseudonocardiaceae</taxon>
        <taxon>Amycolatopsis</taxon>
    </lineage>
</organism>
<dbReference type="CDD" id="cd00586">
    <property type="entry name" value="4HBT"/>
    <property type="match status" value="1"/>
</dbReference>
<dbReference type="Proteomes" id="UP000215563">
    <property type="component" value="Unassembled WGS sequence"/>
</dbReference>
<accession>A0A229RXX0</accession>
<gene>
    <name evidence="1" type="ORF">CFP75_14095</name>
</gene>
<dbReference type="EMBL" id="NMQU01000034">
    <property type="protein sequence ID" value="OXM51329.1"/>
    <property type="molecule type" value="Genomic_DNA"/>
</dbReference>
<evidence type="ECO:0000313" key="2">
    <source>
        <dbReference type="Proteomes" id="UP000215563"/>
    </source>
</evidence>
<dbReference type="PANTHER" id="PTHR31793:SF24">
    <property type="entry name" value="LONG-CHAIN ACYL-COA THIOESTERASE FADM"/>
    <property type="match status" value="1"/>
</dbReference>
<dbReference type="Pfam" id="PF13279">
    <property type="entry name" value="4HBT_2"/>
    <property type="match status" value="1"/>
</dbReference>
<comment type="caution">
    <text evidence="1">The sequence shown here is derived from an EMBL/GenBank/DDBJ whole genome shotgun (WGS) entry which is preliminary data.</text>
</comment>
<dbReference type="AlphaFoldDB" id="A0A229RXX0"/>
<dbReference type="InterPro" id="IPR029069">
    <property type="entry name" value="HotDog_dom_sf"/>
</dbReference>
<dbReference type="SUPFAM" id="SSF54637">
    <property type="entry name" value="Thioesterase/thiol ester dehydrase-isomerase"/>
    <property type="match status" value="1"/>
</dbReference>
<evidence type="ECO:0000313" key="1">
    <source>
        <dbReference type="EMBL" id="OXM51329.1"/>
    </source>
</evidence>